<feature type="compositionally biased region" description="Basic and acidic residues" evidence="1">
    <location>
        <begin position="400"/>
        <end position="412"/>
    </location>
</feature>
<proteinExistence type="predicted"/>
<dbReference type="CDD" id="cd05289">
    <property type="entry name" value="MDR_like_2"/>
    <property type="match status" value="1"/>
</dbReference>
<dbReference type="Pfam" id="PF13602">
    <property type="entry name" value="ADH_zinc_N_2"/>
    <property type="match status" value="1"/>
</dbReference>
<gene>
    <name evidence="2" type="ORF">QBC33DRAFT_581956</name>
</gene>
<protein>
    <submittedName>
        <fullName evidence="2">Quinone oxidoreductase-like protein</fullName>
    </submittedName>
</protein>
<reference evidence="2" key="1">
    <citation type="submission" date="2023-06" db="EMBL/GenBank/DDBJ databases">
        <title>Genome-scale phylogeny and comparative genomics of the fungal order Sordariales.</title>
        <authorList>
            <consortium name="Lawrence Berkeley National Laboratory"/>
            <person name="Hensen N."/>
            <person name="Bonometti L."/>
            <person name="Westerberg I."/>
            <person name="Brannstrom I.O."/>
            <person name="Guillou S."/>
            <person name="Cros-Aarteil S."/>
            <person name="Calhoun S."/>
            <person name="Haridas S."/>
            <person name="Kuo A."/>
            <person name="Mondo S."/>
            <person name="Pangilinan J."/>
            <person name="Riley R."/>
            <person name="Labutti K."/>
            <person name="Andreopoulos B."/>
            <person name="Lipzen A."/>
            <person name="Chen C."/>
            <person name="Yanf M."/>
            <person name="Daum C."/>
            <person name="Ng V."/>
            <person name="Clum A."/>
            <person name="Steindorff A."/>
            <person name="Ohm R."/>
            <person name="Martin F."/>
            <person name="Silar P."/>
            <person name="Natvig D."/>
            <person name="Lalanne C."/>
            <person name="Gautier V."/>
            <person name="Ament-Velasquez S.L."/>
            <person name="Kruys A."/>
            <person name="Hutchinson M.I."/>
            <person name="Powell A.J."/>
            <person name="Barry K."/>
            <person name="Miller A.N."/>
            <person name="Grigoriev I.V."/>
            <person name="Debuchy R."/>
            <person name="Gladieux P."/>
            <person name="Thoren M.H."/>
            <person name="Johannesson H."/>
        </authorList>
    </citation>
    <scope>NUCLEOTIDE SEQUENCE</scope>
    <source>
        <strain evidence="2">8032-3</strain>
    </source>
</reference>
<evidence type="ECO:0000313" key="3">
    <source>
        <dbReference type="Proteomes" id="UP001244011"/>
    </source>
</evidence>
<evidence type="ECO:0000256" key="1">
    <source>
        <dbReference type="SAM" id="MobiDB-lite"/>
    </source>
</evidence>
<dbReference type="Gene3D" id="3.90.180.10">
    <property type="entry name" value="Medium-chain alcohol dehydrogenases, catalytic domain"/>
    <property type="match status" value="2"/>
</dbReference>
<feature type="region of interest" description="Disordered" evidence="1">
    <location>
        <begin position="376"/>
        <end position="412"/>
    </location>
</feature>
<sequence length="577" mass="61714">MASTSIPKRMRSLAVPKYCEPAGYQVMELPVPEIQEPDEILVKVHAAALNTGETQMLGGDMRLLFTPTFPVKLVYGLHFKHPTFPPQAPGFCSEYALTNECFLLAKPTHLSFEEAASLPGSTLTVYQSIKLALEYMGPSGGTLEGKTVFVPGALSATGSVGCQVLKNVYGVGKLISTVSTPKVPLVEQYMPGIVDEVIDYQTQNIVREVGAGKVDFIYNTQWGLTSTFPLANPKTGVIVSIASIPGSQTMRKVLGAHNIPFWMAWILDLVQLWYSFRLRGTNVQAAFVSGNPGNREDLEAAGEMIATGKVKAVMRVASLDDLEAVKKGAQEMVLKRKRSDSELSFSSGSAFSSPPRPCGGNIFDFSTMAMDADGHQHHSAFSPLRPSSTPSHLPSRTMKRFRDNRPSDEEVHQHTLSLLYSAQHHHQFRHSSGTSSSSNQQQQQQTVAAAVTAPVPPPPQTQNQTQATAQRSLHSFWNLPAPPTSSTIAPSPPTHRASAPTHCEDCGTGLGPGAGDASMDVDGCGLGDCSCGACGRAVCFGCSISNLGEQRRCLVCAGRRVWVGGIGWTGGAGVGVC</sequence>
<dbReference type="PANTHER" id="PTHR11695:SF294">
    <property type="entry name" value="RETICULON-4-INTERACTING PROTEIN 1, MITOCHONDRIAL"/>
    <property type="match status" value="1"/>
</dbReference>
<dbReference type="Proteomes" id="UP001244011">
    <property type="component" value="Unassembled WGS sequence"/>
</dbReference>
<feature type="compositionally biased region" description="Polar residues" evidence="1">
    <location>
        <begin position="385"/>
        <end position="394"/>
    </location>
</feature>
<evidence type="ECO:0000313" key="2">
    <source>
        <dbReference type="EMBL" id="KAK1762081.1"/>
    </source>
</evidence>
<dbReference type="AlphaFoldDB" id="A0AAJ0BU62"/>
<feature type="region of interest" description="Disordered" evidence="1">
    <location>
        <begin position="424"/>
        <end position="470"/>
    </location>
</feature>
<dbReference type="SUPFAM" id="SSF50129">
    <property type="entry name" value="GroES-like"/>
    <property type="match status" value="1"/>
</dbReference>
<dbReference type="Gene3D" id="3.40.50.720">
    <property type="entry name" value="NAD(P)-binding Rossmann-like Domain"/>
    <property type="match status" value="1"/>
</dbReference>
<dbReference type="GeneID" id="85314490"/>
<organism evidence="2 3">
    <name type="scientific">Phialemonium atrogriseum</name>
    <dbReference type="NCBI Taxonomy" id="1093897"/>
    <lineage>
        <taxon>Eukaryota</taxon>
        <taxon>Fungi</taxon>
        <taxon>Dikarya</taxon>
        <taxon>Ascomycota</taxon>
        <taxon>Pezizomycotina</taxon>
        <taxon>Sordariomycetes</taxon>
        <taxon>Sordariomycetidae</taxon>
        <taxon>Cephalothecales</taxon>
        <taxon>Cephalothecaceae</taxon>
        <taxon>Phialemonium</taxon>
    </lineage>
</organism>
<dbReference type="PANTHER" id="PTHR11695">
    <property type="entry name" value="ALCOHOL DEHYDROGENASE RELATED"/>
    <property type="match status" value="1"/>
</dbReference>
<keyword evidence="3" id="KW-1185">Reference proteome</keyword>
<dbReference type="InterPro" id="IPR050700">
    <property type="entry name" value="YIM1/Zinc_Alcohol_DH_Fams"/>
</dbReference>
<name>A0AAJ0BU62_9PEZI</name>
<dbReference type="InterPro" id="IPR011032">
    <property type="entry name" value="GroES-like_sf"/>
</dbReference>
<dbReference type="SUPFAM" id="SSF51735">
    <property type="entry name" value="NAD(P)-binding Rossmann-fold domains"/>
    <property type="match status" value="1"/>
</dbReference>
<dbReference type="EMBL" id="MU839043">
    <property type="protein sequence ID" value="KAK1762081.1"/>
    <property type="molecule type" value="Genomic_DNA"/>
</dbReference>
<accession>A0AAJ0BU62</accession>
<comment type="caution">
    <text evidence="2">The sequence shown here is derived from an EMBL/GenBank/DDBJ whole genome shotgun (WGS) entry which is preliminary data.</text>
</comment>
<feature type="compositionally biased region" description="Low complexity" evidence="1">
    <location>
        <begin position="439"/>
        <end position="453"/>
    </location>
</feature>
<dbReference type="RefSeq" id="XP_060278294.1">
    <property type="nucleotide sequence ID" value="XM_060431303.1"/>
</dbReference>
<feature type="compositionally biased region" description="Low complexity" evidence="1">
    <location>
        <begin position="461"/>
        <end position="470"/>
    </location>
</feature>
<dbReference type="InterPro" id="IPR036291">
    <property type="entry name" value="NAD(P)-bd_dom_sf"/>
</dbReference>